<protein>
    <submittedName>
        <fullName evidence="5">Glutamate carboxypeptidase</fullName>
    </submittedName>
</protein>
<keyword evidence="6" id="KW-1185">Reference proteome</keyword>
<evidence type="ECO:0000313" key="6">
    <source>
        <dbReference type="Proteomes" id="UP000199300"/>
    </source>
</evidence>
<dbReference type="PIRSF" id="PIRSF037238">
    <property type="entry name" value="Carboxypeptidase_G2"/>
    <property type="match status" value="1"/>
</dbReference>
<dbReference type="RefSeq" id="WP_091495822.1">
    <property type="nucleotide sequence ID" value="NZ_FODJ01000003.1"/>
</dbReference>
<dbReference type="GO" id="GO:0046872">
    <property type="term" value="F:metal ion binding"/>
    <property type="evidence" value="ECO:0007669"/>
    <property type="project" value="UniProtKB-KW"/>
</dbReference>
<evidence type="ECO:0000313" key="5">
    <source>
        <dbReference type="EMBL" id="SEN99509.1"/>
    </source>
</evidence>
<dbReference type="InterPro" id="IPR011650">
    <property type="entry name" value="Peptidase_M20_dimer"/>
</dbReference>
<dbReference type="SUPFAM" id="SSF53187">
    <property type="entry name" value="Zn-dependent exopeptidases"/>
    <property type="match status" value="1"/>
</dbReference>
<evidence type="ECO:0000259" key="4">
    <source>
        <dbReference type="Pfam" id="PF07687"/>
    </source>
</evidence>
<feature type="active site" evidence="3">
    <location>
        <position position="87"/>
    </location>
</feature>
<dbReference type="PANTHER" id="PTHR43808:SF9">
    <property type="entry name" value="BLL0789 PROTEIN"/>
    <property type="match status" value="1"/>
</dbReference>
<keyword evidence="5" id="KW-0121">Carboxypeptidase</keyword>
<dbReference type="GO" id="GO:0004180">
    <property type="term" value="F:carboxypeptidase activity"/>
    <property type="evidence" value="ECO:0007669"/>
    <property type="project" value="UniProtKB-KW"/>
</dbReference>
<keyword evidence="5" id="KW-0645">Protease</keyword>
<feature type="active site" description="Proton acceptor" evidence="3">
    <location>
        <position position="147"/>
    </location>
</feature>
<dbReference type="InterPro" id="IPR036264">
    <property type="entry name" value="Bact_exopeptidase_dim_dom"/>
</dbReference>
<dbReference type="SUPFAM" id="SSF55031">
    <property type="entry name" value="Bacterial exopeptidase dimerisation domain"/>
    <property type="match status" value="1"/>
</dbReference>
<accession>A0A1H8L333</accession>
<dbReference type="Proteomes" id="UP000199300">
    <property type="component" value="Unassembled WGS sequence"/>
</dbReference>
<dbReference type="OrthoDB" id="9783294at2"/>
<dbReference type="Gene3D" id="3.40.630.10">
    <property type="entry name" value="Zn peptidases"/>
    <property type="match status" value="1"/>
</dbReference>
<keyword evidence="1" id="KW-0479">Metal-binding</keyword>
<dbReference type="InterPro" id="IPR017150">
    <property type="entry name" value="Pept_M20_glutamate_carboxypep"/>
</dbReference>
<feature type="domain" description="Peptidase M20 dimerisation" evidence="4">
    <location>
        <begin position="187"/>
        <end position="284"/>
    </location>
</feature>
<dbReference type="InterPro" id="IPR050072">
    <property type="entry name" value="Peptidase_M20A"/>
</dbReference>
<dbReference type="STRING" id="872970.SAMN04488134_10363"/>
<gene>
    <name evidence="5" type="ORF">SAMN04488134_10363</name>
</gene>
<sequence>MTKLAQAKAFLAAKQQEMIALWEDIIRIESPSQDIEAVNAVARYLTDYCNKVNLETKTYTFAHAGSSLIASTPASELPNIVLVAHMDTVQPVGSFGTDPVAYRDGFLHGPGAYDCKGGIVIALFVIQALASIGYDKRQLKLILSGDEEVAHQLSQGQGAEVFDLETAFTAAAFTCESARLSGDVITKRKGGAFYRFGIRGISAHAGNDPLGGASAIKEAAHKMIEIEKHTTPDGTTYNCGVIEGGTGTNVIPDACTFKVGVRFKTNADLEQAEQLLQAINDQAFVDKTVSTLTKEAAFLAMEETEKTPALFQLYHDARAELGYHQPKPLYVGGCSDSAYLTAKGIPTLCGVGVIGTDPHSQNERALVSSLQEQALTIVKTILAMPDDF</sequence>
<name>A0A1H8L333_9BACI</name>
<proteinExistence type="predicted"/>
<dbReference type="Gene3D" id="3.30.70.360">
    <property type="match status" value="1"/>
</dbReference>
<reference evidence="5 6" key="1">
    <citation type="submission" date="2016-10" db="EMBL/GenBank/DDBJ databases">
        <authorList>
            <person name="de Groot N.N."/>
        </authorList>
    </citation>
    <scope>NUCLEOTIDE SEQUENCE [LARGE SCALE GENOMIC DNA]</scope>
    <source>
        <strain evidence="5 6">CGMCC 1.10434</strain>
    </source>
</reference>
<organism evidence="5 6">
    <name type="scientific">Amphibacillus marinus</name>
    <dbReference type="NCBI Taxonomy" id="872970"/>
    <lineage>
        <taxon>Bacteria</taxon>
        <taxon>Bacillati</taxon>
        <taxon>Bacillota</taxon>
        <taxon>Bacilli</taxon>
        <taxon>Bacillales</taxon>
        <taxon>Bacillaceae</taxon>
        <taxon>Amphibacillus</taxon>
    </lineage>
</organism>
<dbReference type="AlphaFoldDB" id="A0A1H8L333"/>
<dbReference type="PANTHER" id="PTHR43808">
    <property type="entry name" value="ACETYLORNITHINE DEACETYLASE"/>
    <property type="match status" value="1"/>
</dbReference>
<evidence type="ECO:0000256" key="3">
    <source>
        <dbReference type="PIRSR" id="PIRSR037238-1"/>
    </source>
</evidence>
<evidence type="ECO:0000256" key="1">
    <source>
        <dbReference type="ARBA" id="ARBA00022723"/>
    </source>
</evidence>
<keyword evidence="2" id="KW-0378">Hydrolase</keyword>
<evidence type="ECO:0000256" key="2">
    <source>
        <dbReference type="ARBA" id="ARBA00022801"/>
    </source>
</evidence>
<dbReference type="EMBL" id="FODJ01000003">
    <property type="protein sequence ID" value="SEN99509.1"/>
    <property type="molecule type" value="Genomic_DNA"/>
</dbReference>
<dbReference type="InterPro" id="IPR002933">
    <property type="entry name" value="Peptidase_M20"/>
</dbReference>
<dbReference type="Pfam" id="PF01546">
    <property type="entry name" value="Peptidase_M20"/>
    <property type="match status" value="1"/>
</dbReference>
<dbReference type="Pfam" id="PF07687">
    <property type="entry name" value="M20_dimer"/>
    <property type="match status" value="1"/>
</dbReference>